<organism evidence="12 13">
    <name type="scientific">Candidatus Kerfeldbacteria bacterium RIFCSPHIGHO2_12_FULL_48_17</name>
    <dbReference type="NCBI Taxonomy" id="1798542"/>
    <lineage>
        <taxon>Bacteria</taxon>
        <taxon>Candidatus Kerfeldiibacteriota</taxon>
    </lineage>
</organism>
<keyword evidence="8 9" id="KW-0030">Aminoacyl-tRNA synthetase</keyword>
<dbReference type="Gene3D" id="3.40.50.620">
    <property type="entry name" value="HUPs"/>
    <property type="match status" value="1"/>
</dbReference>
<dbReference type="STRING" id="1798542.A3F54_03070"/>
<dbReference type="PANTHER" id="PTHR10890:SF3">
    <property type="entry name" value="CYSTEINE--TRNA LIGASE, CYTOPLASMIC"/>
    <property type="match status" value="1"/>
</dbReference>
<dbReference type="InterPro" id="IPR015803">
    <property type="entry name" value="Cys-tRNA-ligase"/>
</dbReference>
<keyword evidence="4 9" id="KW-0547">Nucleotide-binding</keyword>
<keyword evidence="3 9" id="KW-0479">Metal-binding</keyword>
<dbReference type="AlphaFoldDB" id="A0A1G2BAZ0"/>
<sequence length="477" mass="53007">MKKQLRLYNSLSRRKETFTPLSAGQVTLYTCGPTVYDYSHLGNFRTFLFEDVLHRVLLWAGYRVKHVMNITDVGHLVSDADAGEDKMEKGARREGKSVWDIAAFYTGEFERDFFDSLNALRPDVLPKATDHIAEQIALVQRLEDKGFTYRISDGVYFDTARVADYGKLAAVDIDQLQEGARVEKNPEKRQPADFALWKFSPAGVGAAQRQMEWDSPWGKGFPGWHLECSAMSMKYLGETLDIHTGGIDHREIHHTNEIAQSEAATGKPFARVWMHGEFITVDGRRMGKSLGNFIRVADVVARGFDPSAYRYMTLLTHYRKPANFTWEGLAAADAALQRVWRFVASAAGRQAELKDTAVLEDAVRDFEAAIFDDLNMPQAVGVAQRVMEIGAGGGKDFLPAAATLLKFDAVLGLRLAEHVTGAAQVDVPAAVQKLVDAREVARATKNWTEADRLRDEISAAGYEVDDAASGPVVRKKS</sequence>
<dbReference type="EMBL" id="MHKD01000002">
    <property type="protein sequence ID" value="OGY85367.1"/>
    <property type="molecule type" value="Genomic_DNA"/>
</dbReference>
<dbReference type="InterPro" id="IPR024909">
    <property type="entry name" value="Cys-tRNA/MSH_ligase"/>
</dbReference>
<dbReference type="SUPFAM" id="SSF47323">
    <property type="entry name" value="Anticodon-binding domain of a subclass of class I aminoacyl-tRNA synthetases"/>
    <property type="match status" value="1"/>
</dbReference>
<feature type="domain" description="Cysteinyl-tRNA ligase anticodon binding" evidence="11">
    <location>
        <begin position="426"/>
        <end position="466"/>
    </location>
</feature>
<evidence type="ECO:0000256" key="5">
    <source>
        <dbReference type="ARBA" id="ARBA00022833"/>
    </source>
</evidence>
<feature type="short sequence motif" description="'KMSKS' region" evidence="9">
    <location>
        <begin position="285"/>
        <end position="289"/>
    </location>
</feature>
<evidence type="ECO:0000259" key="11">
    <source>
        <dbReference type="Pfam" id="PF23493"/>
    </source>
</evidence>
<gene>
    <name evidence="9" type="primary">cysS</name>
    <name evidence="12" type="ORF">A3F54_03070</name>
</gene>
<dbReference type="Gene3D" id="1.20.120.1910">
    <property type="entry name" value="Cysteine-tRNA ligase, C-terminal anti-codon recognition domain"/>
    <property type="match status" value="1"/>
</dbReference>
<keyword evidence="9" id="KW-0963">Cytoplasm</keyword>
<dbReference type="SUPFAM" id="SSF52374">
    <property type="entry name" value="Nucleotidylyl transferase"/>
    <property type="match status" value="1"/>
</dbReference>
<evidence type="ECO:0000256" key="1">
    <source>
        <dbReference type="ARBA" id="ARBA00011245"/>
    </source>
</evidence>
<evidence type="ECO:0000256" key="7">
    <source>
        <dbReference type="ARBA" id="ARBA00022917"/>
    </source>
</evidence>
<feature type="binding site" evidence="9">
    <location>
        <position position="31"/>
    </location>
    <ligand>
        <name>Zn(2+)</name>
        <dbReference type="ChEBI" id="CHEBI:29105"/>
    </ligand>
</feature>
<feature type="binding site" evidence="9">
    <location>
        <position position="228"/>
    </location>
    <ligand>
        <name>Zn(2+)</name>
        <dbReference type="ChEBI" id="CHEBI:29105"/>
    </ligand>
</feature>
<keyword evidence="5 9" id="KW-0862">Zinc</keyword>
<dbReference type="GO" id="GO:0006423">
    <property type="term" value="P:cysteinyl-tRNA aminoacylation"/>
    <property type="evidence" value="ECO:0007669"/>
    <property type="project" value="UniProtKB-UniRule"/>
</dbReference>
<evidence type="ECO:0000313" key="13">
    <source>
        <dbReference type="Proteomes" id="UP000176952"/>
    </source>
</evidence>
<dbReference type="GO" id="GO:0008270">
    <property type="term" value="F:zinc ion binding"/>
    <property type="evidence" value="ECO:0007669"/>
    <property type="project" value="UniProtKB-UniRule"/>
</dbReference>
<evidence type="ECO:0000259" key="10">
    <source>
        <dbReference type="Pfam" id="PF01406"/>
    </source>
</evidence>
<evidence type="ECO:0000256" key="9">
    <source>
        <dbReference type="HAMAP-Rule" id="MF_00041"/>
    </source>
</evidence>
<comment type="similarity">
    <text evidence="9">Belongs to the class-I aminoacyl-tRNA synthetase family.</text>
</comment>
<keyword evidence="6 9" id="KW-0067">ATP-binding</keyword>
<comment type="caution">
    <text evidence="12">The sequence shown here is derived from an EMBL/GenBank/DDBJ whole genome shotgun (WGS) entry which is preliminary data.</text>
</comment>
<dbReference type="EC" id="6.1.1.16" evidence="9"/>
<dbReference type="Pfam" id="PF23493">
    <property type="entry name" value="CysS_C"/>
    <property type="match status" value="1"/>
</dbReference>
<dbReference type="GO" id="GO:0004817">
    <property type="term" value="F:cysteine-tRNA ligase activity"/>
    <property type="evidence" value="ECO:0007669"/>
    <property type="project" value="UniProtKB-UniRule"/>
</dbReference>
<evidence type="ECO:0000313" key="12">
    <source>
        <dbReference type="EMBL" id="OGY85367.1"/>
    </source>
</evidence>
<comment type="subcellular location">
    <subcellularLocation>
        <location evidence="9">Cytoplasm</location>
    </subcellularLocation>
</comment>
<keyword evidence="7 9" id="KW-0648">Protein biosynthesis</keyword>
<evidence type="ECO:0000256" key="2">
    <source>
        <dbReference type="ARBA" id="ARBA00022598"/>
    </source>
</evidence>
<feature type="short sequence motif" description="'HIGH' region" evidence="9">
    <location>
        <begin position="33"/>
        <end position="43"/>
    </location>
</feature>
<feature type="domain" description="tRNA synthetases class I catalytic" evidence="10">
    <location>
        <begin position="18"/>
        <end position="332"/>
    </location>
</feature>
<evidence type="ECO:0000256" key="4">
    <source>
        <dbReference type="ARBA" id="ARBA00022741"/>
    </source>
</evidence>
<dbReference type="InterPro" id="IPR056411">
    <property type="entry name" value="CysS_C"/>
</dbReference>
<feature type="binding site" evidence="9">
    <location>
        <position position="257"/>
    </location>
    <ligand>
        <name>Zn(2+)</name>
        <dbReference type="ChEBI" id="CHEBI:29105"/>
    </ligand>
</feature>
<protein>
    <recommendedName>
        <fullName evidence="9">Cysteine--tRNA ligase</fullName>
        <ecNumber evidence="9">6.1.1.16</ecNumber>
    </recommendedName>
    <alternativeName>
        <fullName evidence="9">Cysteinyl-tRNA synthetase</fullName>
        <shortName evidence="9">CysRS</shortName>
    </alternativeName>
</protein>
<feature type="binding site" evidence="9">
    <location>
        <position position="253"/>
    </location>
    <ligand>
        <name>Zn(2+)</name>
        <dbReference type="ChEBI" id="CHEBI:29105"/>
    </ligand>
</feature>
<evidence type="ECO:0000256" key="8">
    <source>
        <dbReference type="ARBA" id="ARBA00023146"/>
    </source>
</evidence>
<dbReference type="InterPro" id="IPR032678">
    <property type="entry name" value="tRNA-synt_1_cat_dom"/>
</dbReference>
<dbReference type="PANTHER" id="PTHR10890">
    <property type="entry name" value="CYSTEINYL-TRNA SYNTHETASE"/>
    <property type="match status" value="1"/>
</dbReference>
<evidence type="ECO:0000256" key="6">
    <source>
        <dbReference type="ARBA" id="ARBA00022840"/>
    </source>
</evidence>
<proteinExistence type="inferred from homology"/>
<dbReference type="PRINTS" id="PR00983">
    <property type="entry name" value="TRNASYNTHCYS"/>
</dbReference>
<dbReference type="NCBIfam" id="TIGR00435">
    <property type="entry name" value="cysS"/>
    <property type="match status" value="1"/>
</dbReference>
<comment type="subunit">
    <text evidence="1 9">Monomer.</text>
</comment>
<dbReference type="HAMAP" id="MF_00041">
    <property type="entry name" value="Cys_tRNA_synth"/>
    <property type="match status" value="1"/>
</dbReference>
<dbReference type="CDD" id="cd00672">
    <property type="entry name" value="CysRS_core"/>
    <property type="match status" value="1"/>
</dbReference>
<dbReference type="InterPro" id="IPR014729">
    <property type="entry name" value="Rossmann-like_a/b/a_fold"/>
</dbReference>
<dbReference type="GO" id="GO:0005524">
    <property type="term" value="F:ATP binding"/>
    <property type="evidence" value="ECO:0007669"/>
    <property type="project" value="UniProtKB-UniRule"/>
</dbReference>
<evidence type="ECO:0000256" key="3">
    <source>
        <dbReference type="ARBA" id="ARBA00022723"/>
    </source>
</evidence>
<dbReference type="Proteomes" id="UP000176952">
    <property type="component" value="Unassembled WGS sequence"/>
</dbReference>
<comment type="cofactor">
    <cofactor evidence="9">
        <name>Zn(2+)</name>
        <dbReference type="ChEBI" id="CHEBI:29105"/>
    </cofactor>
    <text evidence="9">Binds 1 zinc ion per subunit.</text>
</comment>
<feature type="binding site" evidence="9">
    <location>
        <position position="288"/>
    </location>
    <ligand>
        <name>ATP</name>
        <dbReference type="ChEBI" id="CHEBI:30616"/>
    </ligand>
</feature>
<comment type="catalytic activity">
    <reaction evidence="9">
        <text>tRNA(Cys) + L-cysteine + ATP = L-cysteinyl-tRNA(Cys) + AMP + diphosphate</text>
        <dbReference type="Rhea" id="RHEA:17773"/>
        <dbReference type="Rhea" id="RHEA-COMP:9661"/>
        <dbReference type="Rhea" id="RHEA-COMP:9679"/>
        <dbReference type="ChEBI" id="CHEBI:30616"/>
        <dbReference type="ChEBI" id="CHEBI:33019"/>
        <dbReference type="ChEBI" id="CHEBI:35235"/>
        <dbReference type="ChEBI" id="CHEBI:78442"/>
        <dbReference type="ChEBI" id="CHEBI:78517"/>
        <dbReference type="ChEBI" id="CHEBI:456215"/>
        <dbReference type="EC" id="6.1.1.16"/>
    </reaction>
</comment>
<keyword evidence="2 9" id="KW-0436">Ligase</keyword>
<dbReference type="InterPro" id="IPR009080">
    <property type="entry name" value="tRNAsynth_Ia_anticodon-bd"/>
</dbReference>
<accession>A0A1G2BAZ0</accession>
<dbReference type="Pfam" id="PF01406">
    <property type="entry name" value="tRNA-synt_1e"/>
    <property type="match status" value="1"/>
</dbReference>
<dbReference type="GO" id="GO:0005829">
    <property type="term" value="C:cytosol"/>
    <property type="evidence" value="ECO:0007669"/>
    <property type="project" value="TreeGrafter"/>
</dbReference>
<name>A0A1G2BAZ0_9BACT</name>
<reference evidence="12 13" key="1">
    <citation type="journal article" date="2016" name="Nat. Commun.">
        <title>Thousands of microbial genomes shed light on interconnected biogeochemical processes in an aquifer system.</title>
        <authorList>
            <person name="Anantharaman K."/>
            <person name="Brown C.T."/>
            <person name="Hug L.A."/>
            <person name="Sharon I."/>
            <person name="Castelle C.J."/>
            <person name="Probst A.J."/>
            <person name="Thomas B.C."/>
            <person name="Singh A."/>
            <person name="Wilkins M.J."/>
            <person name="Karaoz U."/>
            <person name="Brodie E.L."/>
            <person name="Williams K.H."/>
            <person name="Hubbard S.S."/>
            <person name="Banfield J.F."/>
        </authorList>
    </citation>
    <scope>NUCLEOTIDE SEQUENCE [LARGE SCALE GENOMIC DNA]</scope>
</reference>